<evidence type="ECO:0000256" key="6">
    <source>
        <dbReference type="ARBA" id="ARBA00023242"/>
    </source>
</evidence>
<dbReference type="InterPro" id="IPR039774">
    <property type="entry name" value="Sin3-like"/>
</dbReference>
<reference evidence="10 11" key="1">
    <citation type="journal article" date="2019" name="Fungal Biol. Biotechnol.">
        <title>Draft genome sequence of fastidious pathogen Ceratobasidium theobromae, which causes vascular-streak dieback in Theobroma cacao.</title>
        <authorList>
            <person name="Ali S.S."/>
            <person name="Asman A."/>
            <person name="Shao J."/>
            <person name="Firmansyah A.P."/>
            <person name="Susilo A.W."/>
            <person name="Rosmana A."/>
            <person name="McMahon P."/>
            <person name="Junaid M."/>
            <person name="Guest D."/>
            <person name="Kheng T.Y."/>
            <person name="Meinhardt L.W."/>
            <person name="Bailey B.A."/>
        </authorList>
    </citation>
    <scope>NUCLEOTIDE SEQUENCE [LARGE SCALE GENOMIC DNA]</scope>
    <source>
        <strain evidence="10 11">CT2</strain>
    </source>
</reference>
<accession>A0A5N5QRY5</accession>
<feature type="region of interest" description="Disordered" evidence="8">
    <location>
        <begin position="276"/>
        <end position="298"/>
    </location>
</feature>
<evidence type="ECO:0000313" key="10">
    <source>
        <dbReference type="EMBL" id="KAB5594522.1"/>
    </source>
</evidence>
<dbReference type="GO" id="GO:0003714">
    <property type="term" value="F:transcription corepressor activity"/>
    <property type="evidence" value="ECO:0007669"/>
    <property type="project" value="InterPro"/>
</dbReference>
<dbReference type="GO" id="GO:0010628">
    <property type="term" value="P:positive regulation of gene expression"/>
    <property type="evidence" value="ECO:0007669"/>
    <property type="project" value="UniProtKB-ARBA"/>
</dbReference>
<dbReference type="Pfam" id="PF16879">
    <property type="entry name" value="Sin3a_C"/>
    <property type="match status" value="1"/>
</dbReference>
<dbReference type="Pfam" id="PF08295">
    <property type="entry name" value="Sin3_corepress"/>
    <property type="match status" value="1"/>
</dbReference>
<dbReference type="SMART" id="SM00761">
    <property type="entry name" value="HDAC_interact"/>
    <property type="match status" value="1"/>
</dbReference>
<feature type="compositionally biased region" description="Low complexity" evidence="8">
    <location>
        <begin position="430"/>
        <end position="439"/>
    </location>
</feature>
<protein>
    <submittedName>
        <fullName evidence="10">Paired amphipathic helix protein pst1</fullName>
    </submittedName>
</protein>
<evidence type="ECO:0000259" key="9">
    <source>
        <dbReference type="SMART" id="SM00761"/>
    </source>
</evidence>
<dbReference type="Proteomes" id="UP000383932">
    <property type="component" value="Unassembled WGS sequence"/>
</dbReference>
<dbReference type="FunFam" id="1.20.1160.11:FF:000003">
    <property type="entry name" value="Paired amphipathic helix SIN3-like protein"/>
    <property type="match status" value="1"/>
</dbReference>
<comment type="caution">
    <text evidence="10">The sequence shown here is derived from an EMBL/GenBank/DDBJ whole genome shotgun (WGS) entry which is preliminary data.</text>
</comment>
<dbReference type="GO" id="GO:0033698">
    <property type="term" value="C:Rpd3L complex"/>
    <property type="evidence" value="ECO:0007669"/>
    <property type="project" value="UniProtKB-ARBA"/>
</dbReference>
<dbReference type="OrthoDB" id="10265969at2759"/>
<feature type="compositionally biased region" description="Basic and acidic residues" evidence="8">
    <location>
        <begin position="419"/>
        <end position="429"/>
    </location>
</feature>
<evidence type="ECO:0000256" key="2">
    <source>
        <dbReference type="ARBA" id="ARBA00022491"/>
    </source>
</evidence>
<dbReference type="PROSITE" id="PS51477">
    <property type="entry name" value="PAH"/>
    <property type="match status" value="2"/>
</dbReference>
<keyword evidence="6 7" id="KW-0539">Nucleus</keyword>
<feature type="compositionally biased region" description="Basic and acidic residues" evidence="8">
    <location>
        <begin position="444"/>
        <end position="480"/>
    </location>
</feature>
<feature type="compositionally biased region" description="Gly residues" evidence="8">
    <location>
        <begin position="383"/>
        <end position="404"/>
    </location>
</feature>
<dbReference type="Gene3D" id="1.20.1160.11">
    <property type="entry name" value="Paired amphipathic helix"/>
    <property type="match status" value="3"/>
</dbReference>
<evidence type="ECO:0000256" key="1">
    <source>
        <dbReference type="ARBA" id="ARBA00004123"/>
    </source>
</evidence>
<dbReference type="PANTHER" id="PTHR12346">
    <property type="entry name" value="SIN3B-RELATED"/>
    <property type="match status" value="1"/>
</dbReference>
<dbReference type="GO" id="GO:0000122">
    <property type="term" value="P:negative regulation of transcription by RNA polymerase II"/>
    <property type="evidence" value="ECO:0007669"/>
    <property type="project" value="TreeGrafter"/>
</dbReference>
<feature type="compositionally biased region" description="Polar residues" evidence="8">
    <location>
        <begin position="80"/>
        <end position="91"/>
    </location>
</feature>
<name>A0A5N5QRY5_9AGAM</name>
<feature type="compositionally biased region" description="Polar residues" evidence="8">
    <location>
        <begin position="532"/>
        <end position="553"/>
    </location>
</feature>
<organism evidence="10 11">
    <name type="scientific">Ceratobasidium theobromae</name>
    <dbReference type="NCBI Taxonomy" id="1582974"/>
    <lineage>
        <taxon>Eukaryota</taxon>
        <taxon>Fungi</taxon>
        <taxon>Dikarya</taxon>
        <taxon>Basidiomycota</taxon>
        <taxon>Agaricomycotina</taxon>
        <taxon>Agaricomycetes</taxon>
        <taxon>Cantharellales</taxon>
        <taxon>Ceratobasidiaceae</taxon>
        <taxon>Ceratobasidium</taxon>
    </lineage>
</organism>
<evidence type="ECO:0000256" key="4">
    <source>
        <dbReference type="ARBA" id="ARBA00023015"/>
    </source>
</evidence>
<dbReference type="FunFam" id="1.20.1160.11:FF:000001">
    <property type="entry name" value="Paired amphipathic helix protein Sin3"/>
    <property type="match status" value="1"/>
</dbReference>
<proteinExistence type="predicted"/>
<dbReference type="SUPFAM" id="SSF47762">
    <property type="entry name" value="PAH2 domain"/>
    <property type="match status" value="3"/>
</dbReference>
<feature type="region of interest" description="Disordered" evidence="8">
    <location>
        <begin position="382"/>
        <end position="553"/>
    </location>
</feature>
<evidence type="ECO:0000256" key="7">
    <source>
        <dbReference type="PROSITE-ProRule" id="PRU00810"/>
    </source>
</evidence>
<evidence type="ECO:0000256" key="5">
    <source>
        <dbReference type="ARBA" id="ARBA00023163"/>
    </source>
</evidence>
<evidence type="ECO:0000256" key="3">
    <source>
        <dbReference type="ARBA" id="ARBA00022737"/>
    </source>
</evidence>
<dbReference type="FunFam" id="1.20.1160.11:FF:000002">
    <property type="entry name" value="Paired amphipathic helix protein SIN3"/>
    <property type="match status" value="1"/>
</dbReference>
<comment type="subcellular location">
    <subcellularLocation>
        <location evidence="1 7">Nucleus</location>
    </subcellularLocation>
</comment>
<feature type="compositionally biased region" description="Pro residues" evidence="8">
    <location>
        <begin position="106"/>
        <end position="118"/>
    </location>
</feature>
<keyword evidence="4" id="KW-0805">Transcription regulation</keyword>
<gene>
    <name evidence="10" type="ORF">CTheo_2005</name>
</gene>
<feature type="region of interest" description="Disordered" evidence="8">
    <location>
        <begin position="1"/>
        <end position="126"/>
    </location>
</feature>
<dbReference type="PANTHER" id="PTHR12346:SF0">
    <property type="entry name" value="SIN3A, ISOFORM G"/>
    <property type="match status" value="1"/>
</dbReference>
<keyword evidence="5" id="KW-0804">Transcription</keyword>
<feature type="compositionally biased region" description="Basic and acidic residues" evidence="8">
    <location>
        <begin position="975"/>
        <end position="987"/>
    </location>
</feature>
<dbReference type="Pfam" id="PF02671">
    <property type="entry name" value="PAH"/>
    <property type="match status" value="3"/>
</dbReference>
<keyword evidence="2" id="KW-0678">Repressor</keyword>
<evidence type="ECO:0000256" key="8">
    <source>
        <dbReference type="SAM" id="MobiDB-lite"/>
    </source>
</evidence>
<dbReference type="InterPro" id="IPR036600">
    <property type="entry name" value="PAH_sf"/>
</dbReference>
<feature type="domain" description="Histone deacetylase interacting" evidence="9">
    <location>
        <begin position="648"/>
        <end position="749"/>
    </location>
</feature>
<feature type="region of interest" description="Disordered" evidence="8">
    <location>
        <begin position="962"/>
        <end position="1025"/>
    </location>
</feature>
<feature type="compositionally biased region" description="Pro residues" evidence="8">
    <location>
        <begin position="65"/>
        <end position="76"/>
    </location>
</feature>
<keyword evidence="11" id="KW-1185">Reference proteome</keyword>
<dbReference type="EMBL" id="SSOP01000019">
    <property type="protein sequence ID" value="KAB5594522.1"/>
    <property type="molecule type" value="Genomic_DNA"/>
</dbReference>
<keyword evidence="3" id="KW-0677">Repeat</keyword>
<dbReference type="InterPro" id="IPR013194">
    <property type="entry name" value="HDAC_interact_dom"/>
</dbReference>
<dbReference type="InterPro" id="IPR003822">
    <property type="entry name" value="PAH"/>
</dbReference>
<sequence>MDIGRPVSRASIDGRVEGNGDPVVVRMGPEPPPKPKDDDNGMLGPSLPGLASLTYAKDDRAKSPPFLPPITSPNAPPLGLSNTLPAPSMNPNALPIASTLRSYSPPRSPLPSDTPAPQSPGNRPLNVKDALSYLEMVKVKFQDKPDVYNHFLDIMKDFKSQAIDTPGVIDRVSNLFNGHTALIQGFNTFLPQGYRIDCTVDQHDHNLITVTTPSGTTTQTAGGPPRHVLPTHASPAPYPPMAHPAVQGGPLPPLSPFYQGNSPATAHAVAALQTGPPLIPGPSAPGPVPGPSTTPGPPVHPDAGPHVKNASMFEFNQAVNYVNKIKQRFASDPDTYKQFLEILQTYQKEQRPIAEVYRQVNILFNNQRDLLEDFQHFLPDHGSTGGIGGVPGQSGGGSGGGGLFGVVNAAQAAESGWSRPEDKSGKGKEPSGSGAPPSKVGGGPEKDKRKEAKERELREKEKERERLEKEREREKEKNKIDSAAAKRKKRGLEKEPEKNGKPSNNSKRTKVAHRGEMDELSYPSGSPPPAQQYHSNPNQPSTSHLSHAHTQNPLTTPDEIAFFDRVKKSIDDRAVYQEFLKTLNLFVQELIDVRTLVDRARGFLNDELIVQFKEILGWDDRAVEVDTGSGEGGPVAPALDRPRVDLGNCPKFGPSYRRLPTSEINLACSGRDAMCWEVLNDEWVSHPTWLSEESGFTTGKKNSYEDALHKSEEERHEYDFNIEALLRTIAILEPIKARIDAMDPEKRATFQLDANLGGQSRGIYQRVIKKVYDKAVGAEVIRALQESPSVAVRVVLDRLKQKEEEWKRAQREWNKVWREVEARNFYKSLDHQGANIKANDKKALTSKQLVLEAEARRKEGQKARHRMVDPTFRRVERERDDGSPASVGGGNGPGMTFVVDDMGVLQDVMKLVLVYLDRSSSNVCAPDEKKRVERFLRTFVPMVFMQDHATFDTAFGDALEGGEDFVGSGEETGEEGGRKRGGGDLRKRALKNKSRGTKAANTVAASAKEGSARASPMVVDSDAVSPESADALPEGVWVRMDEAPAQSSSSGSAQDGKRTKGTMYVNNAIYVLLRIIQIWYSRLVSLKKLAKTLAESETSYLENPLAVQLGLNDAVPPSAHRLIPSNSKIANPPSEFYATLLDASERMFDGEIDWQQFEEVVRFMFGTKAYVAFTIDLFASRAIKQAQIILTDSRWPELFALLQKERRETSPGPSSQFLINYRRQVEALIAGEDSREKDNSNLNVHRIVWNGEKKTLSFQLLARDDGSVLDSETMNGRWRQYIDSYVLTHQTEGIRGTVVGPLLRRNLRNSDATEETPKYHAEGGLHIKVDMLTYRLFFVSRTEETYCRERSTQEVRQLDDQVKKTVNSRNKRFDAWLANKVDANNTEGRKQDEMPMEM</sequence>
<evidence type="ECO:0000313" key="11">
    <source>
        <dbReference type="Proteomes" id="UP000383932"/>
    </source>
</evidence>
<feature type="compositionally biased region" description="Pro residues" evidence="8">
    <location>
        <begin position="277"/>
        <end position="298"/>
    </location>
</feature>
<dbReference type="InterPro" id="IPR031693">
    <property type="entry name" value="Sin3_C"/>
</dbReference>